<dbReference type="AlphaFoldDB" id="A0AAE0DA21"/>
<keyword evidence="1" id="KW-0808">Transferase</keyword>
<organism evidence="1 2">
    <name type="scientific">Colletotrichum kahawae</name>
    <name type="common">Coffee berry disease fungus</name>
    <dbReference type="NCBI Taxonomy" id="34407"/>
    <lineage>
        <taxon>Eukaryota</taxon>
        <taxon>Fungi</taxon>
        <taxon>Dikarya</taxon>
        <taxon>Ascomycota</taxon>
        <taxon>Pezizomycotina</taxon>
        <taxon>Sordariomycetes</taxon>
        <taxon>Hypocreomycetidae</taxon>
        <taxon>Glomerellales</taxon>
        <taxon>Glomerellaceae</taxon>
        <taxon>Colletotrichum</taxon>
        <taxon>Colletotrichum gloeosporioides species complex</taxon>
    </lineage>
</organism>
<sequence length="120" mass="13911">MSPPSDLVQGLKLETSFSPSYTQHTFNKRGTSGREWKIRVHERWTRKKRLGQGSYGTVWLETCERPARRHSPAVRAVKEIPVDSTVTEKMDYYRELEAVMKFSQERVGSIRAEGRVLRSV</sequence>
<gene>
    <name evidence="1" type="ORF">CKAH01_14185</name>
</gene>
<keyword evidence="1" id="KW-0418">Kinase</keyword>
<dbReference type="GO" id="GO:0016301">
    <property type="term" value="F:kinase activity"/>
    <property type="evidence" value="ECO:0007669"/>
    <property type="project" value="UniProtKB-KW"/>
</dbReference>
<evidence type="ECO:0000313" key="1">
    <source>
        <dbReference type="EMBL" id="KAK2771851.1"/>
    </source>
</evidence>
<protein>
    <submittedName>
        <fullName evidence="1">Calcium/calmodulin-dependent protein kinase type 1B</fullName>
    </submittedName>
</protein>
<dbReference type="EMBL" id="VYYT01000075">
    <property type="protein sequence ID" value="KAK2771851.1"/>
    <property type="molecule type" value="Genomic_DNA"/>
</dbReference>
<dbReference type="SUPFAM" id="SSF56112">
    <property type="entry name" value="Protein kinase-like (PK-like)"/>
    <property type="match status" value="1"/>
</dbReference>
<accession>A0AAE0DA21</accession>
<comment type="caution">
    <text evidence="1">The sequence shown here is derived from an EMBL/GenBank/DDBJ whole genome shotgun (WGS) entry which is preliminary data.</text>
</comment>
<reference evidence="1" key="1">
    <citation type="submission" date="2023-02" db="EMBL/GenBank/DDBJ databases">
        <title>Colletotrichum kahawae CIFC_Que2 genome sequencing and assembly.</title>
        <authorList>
            <person name="Baroncelli R."/>
        </authorList>
    </citation>
    <scope>NUCLEOTIDE SEQUENCE</scope>
    <source>
        <strain evidence="1">CIFC_Que2</strain>
    </source>
</reference>
<dbReference type="InterPro" id="IPR011009">
    <property type="entry name" value="Kinase-like_dom_sf"/>
</dbReference>
<proteinExistence type="predicted"/>
<name>A0AAE0DA21_COLKA</name>
<dbReference type="Gene3D" id="3.30.200.20">
    <property type="entry name" value="Phosphorylase Kinase, domain 1"/>
    <property type="match status" value="1"/>
</dbReference>
<keyword evidence="2" id="KW-1185">Reference proteome</keyword>
<evidence type="ECO:0000313" key="2">
    <source>
        <dbReference type="Proteomes" id="UP001281614"/>
    </source>
</evidence>
<dbReference type="Proteomes" id="UP001281614">
    <property type="component" value="Unassembled WGS sequence"/>
</dbReference>